<evidence type="ECO:0000313" key="6">
    <source>
        <dbReference type="Proteomes" id="UP000054107"/>
    </source>
</evidence>
<keyword evidence="6" id="KW-1185">Reference proteome</keyword>
<dbReference type="AlphaFoldDB" id="A0A0B7NAZ1"/>
<keyword evidence="3" id="KW-0560">Oxidoreductase</keyword>
<name>A0A0B7NAZ1_9FUNG</name>
<keyword evidence="2" id="KW-0862">Zinc</keyword>
<dbReference type="PANTHER" id="PTHR43401:SF2">
    <property type="entry name" value="L-THREONINE 3-DEHYDROGENASE"/>
    <property type="match status" value="1"/>
</dbReference>
<dbReference type="SUPFAM" id="SSF51735">
    <property type="entry name" value="NAD(P)-binding Rossmann-fold domains"/>
    <property type="match status" value="1"/>
</dbReference>
<keyword evidence="1" id="KW-0479">Metal-binding</keyword>
<protein>
    <recommendedName>
        <fullName evidence="4">Enoyl reductase (ER) domain-containing protein</fullName>
    </recommendedName>
</protein>
<accession>A0A0B7NAZ1</accession>
<evidence type="ECO:0000313" key="5">
    <source>
        <dbReference type="EMBL" id="CEP12194.1"/>
    </source>
</evidence>
<dbReference type="InterPro" id="IPR036291">
    <property type="entry name" value="NAD(P)-bd_dom_sf"/>
</dbReference>
<dbReference type="InterPro" id="IPR011032">
    <property type="entry name" value="GroES-like_sf"/>
</dbReference>
<dbReference type="Gene3D" id="3.90.180.10">
    <property type="entry name" value="Medium-chain alcohol dehydrogenases, catalytic domain"/>
    <property type="match status" value="1"/>
</dbReference>
<reference evidence="5 6" key="1">
    <citation type="submission" date="2014-09" db="EMBL/GenBank/DDBJ databases">
        <authorList>
            <person name="Ellenberger Sabrina"/>
        </authorList>
    </citation>
    <scope>NUCLEOTIDE SEQUENCE [LARGE SCALE GENOMIC DNA]</scope>
    <source>
        <strain evidence="5 6">CBS 412.66</strain>
    </source>
</reference>
<dbReference type="OrthoDB" id="3941538at2759"/>
<dbReference type="SUPFAM" id="SSF50129">
    <property type="entry name" value="GroES-like"/>
    <property type="match status" value="1"/>
</dbReference>
<dbReference type="Pfam" id="PF08240">
    <property type="entry name" value="ADH_N"/>
    <property type="match status" value="1"/>
</dbReference>
<evidence type="ECO:0000259" key="4">
    <source>
        <dbReference type="SMART" id="SM00829"/>
    </source>
</evidence>
<dbReference type="InterPro" id="IPR020843">
    <property type="entry name" value="ER"/>
</dbReference>
<dbReference type="Pfam" id="PF00107">
    <property type="entry name" value="ADH_zinc_N"/>
    <property type="match status" value="1"/>
</dbReference>
<dbReference type="PANTHER" id="PTHR43401">
    <property type="entry name" value="L-THREONINE 3-DEHYDROGENASE"/>
    <property type="match status" value="1"/>
</dbReference>
<feature type="domain" description="Enoyl reductase (ER)" evidence="4">
    <location>
        <begin position="17"/>
        <end position="340"/>
    </location>
</feature>
<evidence type="ECO:0000256" key="2">
    <source>
        <dbReference type="ARBA" id="ARBA00022833"/>
    </source>
</evidence>
<dbReference type="GO" id="GO:0046872">
    <property type="term" value="F:metal ion binding"/>
    <property type="evidence" value="ECO:0007669"/>
    <property type="project" value="UniProtKB-KW"/>
</dbReference>
<organism evidence="5 6">
    <name type="scientific">Parasitella parasitica</name>
    <dbReference type="NCBI Taxonomy" id="35722"/>
    <lineage>
        <taxon>Eukaryota</taxon>
        <taxon>Fungi</taxon>
        <taxon>Fungi incertae sedis</taxon>
        <taxon>Mucoromycota</taxon>
        <taxon>Mucoromycotina</taxon>
        <taxon>Mucoromycetes</taxon>
        <taxon>Mucorales</taxon>
        <taxon>Mucorineae</taxon>
        <taxon>Mucoraceae</taxon>
        <taxon>Parasitella</taxon>
    </lineage>
</organism>
<dbReference type="Gene3D" id="3.40.50.720">
    <property type="entry name" value="NAD(P)-binding Rossmann-like Domain"/>
    <property type="match status" value="1"/>
</dbReference>
<dbReference type="GO" id="GO:0016491">
    <property type="term" value="F:oxidoreductase activity"/>
    <property type="evidence" value="ECO:0007669"/>
    <property type="project" value="UniProtKB-KW"/>
</dbReference>
<dbReference type="Proteomes" id="UP000054107">
    <property type="component" value="Unassembled WGS sequence"/>
</dbReference>
<dbReference type="InterPro" id="IPR050129">
    <property type="entry name" value="Zn_alcohol_dh"/>
</dbReference>
<gene>
    <name evidence="5" type="primary">PARPA_06127.1 scaffold 21287</name>
</gene>
<evidence type="ECO:0000256" key="3">
    <source>
        <dbReference type="ARBA" id="ARBA00023002"/>
    </source>
</evidence>
<dbReference type="STRING" id="35722.A0A0B7NAZ1"/>
<dbReference type="InterPro" id="IPR013149">
    <property type="entry name" value="ADH-like_C"/>
</dbReference>
<evidence type="ECO:0000256" key="1">
    <source>
        <dbReference type="ARBA" id="ARBA00022723"/>
    </source>
</evidence>
<sequence>MCTSTKEMTVASWQKIGAIDLMNKSVPVVKAGELLIKVAASGICGTDLHISRGETPHAAKKVVIGHEFCGYVEEIHPDTQALAKVGDLVSIDPNMPCNQCTFCRNQKYHLCPHLFCIGVTVDGGMSQYVCVPARAAVPVPKHVTPEVASLAEPLSCVVHAVDQGNIKTGDSVLVIGAGPIGLMAIALASTSGGRVTVIEPSAMRRQKAIEIFGASEAFAPGTLDPVDGTLGEGYDVVFECVGRPNTCLDAVNFAKAGATVVWVGVAKVEDRVAISPFEVYRKELTITSTYTNPYGIDRAVKILAESKIDWSQLVSHSFSLSEFEKGWEVFLAGTGLKVVIKP</sequence>
<dbReference type="EMBL" id="LN727569">
    <property type="protein sequence ID" value="CEP12194.1"/>
    <property type="molecule type" value="Genomic_DNA"/>
</dbReference>
<proteinExistence type="predicted"/>
<dbReference type="InterPro" id="IPR013154">
    <property type="entry name" value="ADH-like_N"/>
</dbReference>
<dbReference type="SMART" id="SM00829">
    <property type="entry name" value="PKS_ER"/>
    <property type="match status" value="1"/>
</dbReference>